<reference evidence="1 2" key="1">
    <citation type="journal article" date="2018" name="Front. Microbiol.">
        <title>Genome-Wide Analysis of Corynespora cassiicola Leaf Fall Disease Putative Effectors.</title>
        <authorList>
            <person name="Lopez D."/>
            <person name="Ribeiro S."/>
            <person name="Label P."/>
            <person name="Fumanal B."/>
            <person name="Venisse J.S."/>
            <person name="Kohler A."/>
            <person name="de Oliveira R.R."/>
            <person name="Labutti K."/>
            <person name="Lipzen A."/>
            <person name="Lail K."/>
            <person name="Bauer D."/>
            <person name="Ohm R.A."/>
            <person name="Barry K.W."/>
            <person name="Spatafora J."/>
            <person name="Grigoriev I.V."/>
            <person name="Martin F.M."/>
            <person name="Pujade-Renaud V."/>
        </authorList>
    </citation>
    <scope>NUCLEOTIDE SEQUENCE [LARGE SCALE GENOMIC DNA]</scope>
    <source>
        <strain evidence="1 2">Philippines</strain>
    </source>
</reference>
<evidence type="ECO:0000313" key="2">
    <source>
        <dbReference type="Proteomes" id="UP000240883"/>
    </source>
</evidence>
<accession>A0A2T2N8H5</accession>
<keyword evidence="2" id="KW-1185">Reference proteome</keyword>
<dbReference type="AlphaFoldDB" id="A0A2T2N8H5"/>
<name>A0A2T2N8H5_CORCC</name>
<dbReference type="EMBL" id="KZ678143">
    <property type="protein sequence ID" value="PSN61752.1"/>
    <property type="molecule type" value="Genomic_DNA"/>
</dbReference>
<dbReference type="Proteomes" id="UP000240883">
    <property type="component" value="Unassembled WGS sequence"/>
</dbReference>
<sequence>MASISFIPTPTFMSSERLPTYDEALCEVLDNAIVSVTELHDDAPAPKRRLSRQFLKRSLSSLWKPRSISMRTCERPATRSSQHPPVQRHSRLDFFAWWREAPESLVVRAPTPMAYTAGPSYRTPTRALEPVTTYHSIQSYITKPECTAAATLNPQRCDFCGQVTWHCANCTMPNGTASQMPPIQIEIQERDWKRFSKFFEEKTKCAFPEAVDGKLVVMKLVDISLYGASEAQIELKVQCINGVPTVGLCDSKRAAIAHSFYNQFSQAVGGTTSKVYLESLEEDALFGVHLSCPQE</sequence>
<organism evidence="1 2">
    <name type="scientific">Corynespora cassiicola Philippines</name>
    <dbReference type="NCBI Taxonomy" id="1448308"/>
    <lineage>
        <taxon>Eukaryota</taxon>
        <taxon>Fungi</taxon>
        <taxon>Dikarya</taxon>
        <taxon>Ascomycota</taxon>
        <taxon>Pezizomycotina</taxon>
        <taxon>Dothideomycetes</taxon>
        <taxon>Pleosporomycetidae</taxon>
        <taxon>Pleosporales</taxon>
        <taxon>Corynesporascaceae</taxon>
        <taxon>Corynespora</taxon>
    </lineage>
</organism>
<gene>
    <name evidence="1" type="ORF">BS50DRAFT_639038</name>
</gene>
<proteinExistence type="predicted"/>
<protein>
    <submittedName>
        <fullName evidence="1">Uncharacterized protein</fullName>
    </submittedName>
</protein>
<evidence type="ECO:0000313" key="1">
    <source>
        <dbReference type="EMBL" id="PSN61752.1"/>
    </source>
</evidence>